<feature type="domain" description="Rab-GAP TBC" evidence="3">
    <location>
        <begin position="34"/>
        <end position="229"/>
    </location>
</feature>
<dbReference type="Proteomes" id="UP001162131">
    <property type="component" value="Unassembled WGS sequence"/>
</dbReference>
<dbReference type="SUPFAM" id="SSF47923">
    <property type="entry name" value="Ypt/Rab-GAP domain of gyp1p"/>
    <property type="match status" value="2"/>
</dbReference>
<evidence type="ECO:0000256" key="2">
    <source>
        <dbReference type="SAM" id="Phobius"/>
    </source>
</evidence>
<dbReference type="InterPro" id="IPR045913">
    <property type="entry name" value="TBC20/Gyp8-like"/>
</dbReference>
<organism evidence="4 5">
    <name type="scientific">Blepharisma stoltei</name>
    <dbReference type="NCBI Taxonomy" id="1481888"/>
    <lineage>
        <taxon>Eukaryota</taxon>
        <taxon>Sar</taxon>
        <taxon>Alveolata</taxon>
        <taxon>Ciliophora</taxon>
        <taxon>Postciliodesmatophora</taxon>
        <taxon>Heterotrichea</taxon>
        <taxon>Heterotrichida</taxon>
        <taxon>Blepharismidae</taxon>
        <taxon>Blepharisma</taxon>
    </lineage>
</organism>
<reference evidence="4" key="1">
    <citation type="submission" date="2021-09" db="EMBL/GenBank/DDBJ databases">
        <authorList>
            <consortium name="AG Swart"/>
            <person name="Singh M."/>
            <person name="Singh A."/>
            <person name="Seah K."/>
            <person name="Emmerich C."/>
        </authorList>
    </citation>
    <scope>NUCLEOTIDE SEQUENCE</scope>
    <source>
        <strain evidence="4">ATCC30299</strain>
    </source>
</reference>
<dbReference type="Gene3D" id="1.10.8.1310">
    <property type="match status" value="1"/>
</dbReference>
<dbReference type="SMART" id="SM00164">
    <property type="entry name" value="TBC"/>
    <property type="match status" value="1"/>
</dbReference>
<evidence type="ECO:0000313" key="5">
    <source>
        <dbReference type="Proteomes" id="UP001162131"/>
    </source>
</evidence>
<name>A0AAU9J325_9CILI</name>
<evidence type="ECO:0000256" key="1">
    <source>
        <dbReference type="ARBA" id="ARBA00022468"/>
    </source>
</evidence>
<dbReference type="InterPro" id="IPR000195">
    <property type="entry name" value="Rab-GAP-TBC_dom"/>
</dbReference>
<feature type="transmembrane region" description="Helical" evidence="2">
    <location>
        <begin position="319"/>
        <end position="339"/>
    </location>
</feature>
<gene>
    <name evidence="4" type="ORF">BSTOLATCC_MIC22091</name>
</gene>
<dbReference type="EMBL" id="CAJZBQ010000021">
    <property type="protein sequence ID" value="CAG9318721.1"/>
    <property type="molecule type" value="Genomic_DNA"/>
</dbReference>
<evidence type="ECO:0000259" key="3">
    <source>
        <dbReference type="PROSITE" id="PS50086"/>
    </source>
</evidence>
<dbReference type="InterPro" id="IPR035969">
    <property type="entry name" value="Rab-GAP_TBC_sf"/>
</dbReference>
<dbReference type="GO" id="GO:0005096">
    <property type="term" value="F:GTPase activator activity"/>
    <property type="evidence" value="ECO:0007669"/>
    <property type="project" value="UniProtKB-KW"/>
</dbReference>
<keyword evidence="2" id="KW-0812">Transmembrane</keyword>
<evidence type="ECO:0000313" key="4">
    <source>
        <dbReference type="EMBL" id="CAG9318721.1"/>
    </source>
</evidence>
<sequence length="350" mass="40759">MDKIIKKKLCEIEKAWKERDLLKLKELCVAPNGLISNDYRKQIWPLLLEIDNISDFMANWKDIDLSNSYSDIIQRDIDRSLYNFDICESYNEEIRKNLRIELSNIVNGVIKHNPDLHYFQGFHSICSTFLLIGGEDLGFKMSSQCALLHIKDSMRKSFEDSVYPEMMLIYKLLRIQNSKLAKKLESVYTFDTDLNSPMFSLSWILTWLSHNIVNFNTLCRVFDFMLGTHPLAPVYITSAIILTQKKEILSFESMPDVHQHFSDLVDKLDMEAICADAFNMMLRVPPENLVRASERKFPEDSALKGEVKVARRYQKKQRAIQIMMSTIFVFLVIIISFLVNRYNVIGLIKG</sequence>
<keyword evidence="5" id="KW-1185">Reference proteome</keyword>
<dbReference type="Pfam" id="PF00566">
    <property type="entry name" value="RabGAP-TBC"/>
    <property type="match status" value="1"/>
</dbReference>
<dbReference type="Gene3D" id="1.10.472.80">
    <property type="entry name" value="Ypt/Rab-GAP domain of gyp1p, domain 3"/>
    <property type="match status" value="1"/>
</dbReference>
<dbReference type="GO" id="GO:0005789">
    <property type="term" value="C:endoplasmic reticulum membrane"/>
    <property type="evidence" value="ECO:0007669"/>
    <property type="project" value="TreeGrafter"/>
</dbReference>
<keyword evidence="1" id="KW-0343">GTPase activation</keyword>
<dbReference type="PANTHER" id="PTHR20913:SF7">
    <property type="entry name" value="RE60063P"/>
    <property type="match status" value="1"/>
</dbReference>
<keyword evidence="2" id="KW-0472">Membrane</keyword>
<dbReference type="AlphaFoldDB" id="A0AAU9J325"/>
<comment type="caution">
    <text evidence="4">The sequence shown here is derived from an EMBL/GenBank/DDBJ whole genome shotgun (WGS) entry which is preliminary data.</text>
</comment>
<accession>A0AAU9J325</accession>
<protein>
    <recommendedName>
        <fullName evidence="3">Rab-GAP TBC domain-containing protein</fullName>
    </recommendedName>
</protein>
<proteinExistence type="predicted"/>
<dbReference type="PANTHER" id="PTHR20913">
    <property type="entry name" value="TBC1 DOMAIN FAMILY MEMBER 20/GTPASE"/>
    <property type="match status" value="1"/>
</dbReference>
<dbReference type="GO" id="GO:0006888">
    <property type="term" value="P:endoplasmic reticulum to Golgi vesicle-mediated transport"/>
    <property type="evidence" value="ECO:0007669"/>
    <property type="project" value="TreeGrafter"/>
</dbReference>
<dbReference type="PROSITE" id="PS50086">
    <property type="entry name" value="TBC_RABGAP"/>
    <property type="match status" value="1"/>
</dbReference>
<keyword evidence="2" id="KW-1133">Transmembrane helix</keyword>